<evidence type="ECO:0000259" key="1">
    <source>
        <dbReference type="Pfam" id="PF01471"/>
    </source>
</evidence>
<dbReference type="NCBIfam" id="TIGR02594">
    <property type="entry name" value="TIGR02594 family protein"/>
    <property type="match status" value="1"/>
</dbReference>
<sequence length="240" mass="25966">MSLKDEAFEAVQTRLHELGWYTGKIDGAPGPLSETAVSDFKRAHGLNPRAFIGPITLTRLFDPEAEARPKPKPAAIGGLPWLAEAERLKGTKEVAGKGNNPIIMDWAENLDQGYTGDDVAWCGLFVAHCMKIGAPLDPQSFNRLGAREWLKFGRAVDPQRGAILVFWRGSKNGWQGHVGFYAGEDADAYHVLGGNQSDAVTVARIAKNRLLGARWPKSFSASGERVTVNAGGKVLSTNEA</sequence>
<dbReference type="SUPFAM" id="SSF47090">
    <property type="entry name" value="PGBD-like"/>
    <property type="match status" value="1"/>
</dbReference>
<dbReference type="InterPro" id="IPR002477">
    <property type="entry name" value="Peptidoglycan-bd-like"/>
</dbReference>
<dbReference type="EMBL" id="JAGIYY010000002">
    <property type="protein sequence ID" value="MBP0438407.1"/>
    <property type="molecule type" value="Genomic_DNA"/>
</dbReference>
<name>A0A8J7QZU2_9HYPH</name>
<evidence type="ECO:0000313" key="3">
    <source>
        <dbReference type="Proteomes" id="UP000666240"/>
    </source>
</evidence>
<evidence type="ECO:0000313" key="2">
    <source>
        <dbReference type="EMBL" id="MBP0438407.1"/>
    </source>
</evidence>
<dbReference type="RefSeq" id="WP_209334453.1">
    <property type="nucleotide sequence ID" value="NZ_JAGIYY010000002.1"/>
</dbReference>
<accession>A0A8J7QZU2</accession>
<dbReference type="InterPro" id="IPR036366">
    <property type="entry name" value="PGBDSf"/>
</dbReference>
<keyword evidence="3" id="KW-1185">Reference proteome</keyword>
<dbReference type="Gene3D" id="1.10.101.10">
    <property type="entry name" value="PGBD-like superfamily/PGBD"/>
    <property type="match status" value="1"/>
</dbReference>
<organism evidence="2 3">
    <name type="scientific">Tianweitania sediminis</name>
    <dbReference type="NCBI Taxonomy" id="1502156"/>
    <lineage>
        <taxon>Bacteria</taxon>
        <taxon>Pseudomonadati</taxon>
        <taxon>Pseudomonadota</taxon>
        <taxon>Alphaproteobacteria</taxon>
        <taxon>Hyphomicrobiales</taxon>
        <taxon>Phyllobacteriaceae</taxon>
        <taxon>Tianweitania</taxon>
    </lineage>
</organism>
<dbReference type="AlphaFoldDB" id="A0A8J7QZU2"/>
<gene>
    <name evidence="2" type="ORF">J5Y06_07075</name>
</gene>
<protein>
    <submittedName>
        <fullName evidence="2">TIGR02594 family protein</fullName>
    </submittedName>
</protein>
<dbReference type="InterPro" id="IPR013423">
    <property type="entry name" value="CHP02594"/>
</dbReference>
<dbReference type="InterPro" id="IPR036365">
    <property type="entry name" value="PGBD-like_sf"/>
</dbReference>
<reference evidence="2" key="1">
    <citation type="submission" date="2021-03" db="EMBL/GenBank/DDBJ databases">
        <title>Genome sequencing and assembly of Tianweitania sediminis.</title>
        <authorList>
            <person name="Chhetri G."/>
        </authorList>
    </citation>
    <scope>NUCLEOTIDE SEQUENCE</scope>
    <source>
        <strain evidence="2">Z8</strain>
    </source>
</reference>
<proteinExistence type="predicted"/>
<feature type="domain" description="Peptidoglycan binding-like" evidence="1">
    <location>
        <begin position="6"/>
        <end position="60"/>
    </location>
</feature>
<comment type="caution">
    <text evidence="2">The sequence shown here is derived from an EMBL/GenBank/DDBJ whole genome shotgun (WGS) entry which is preliminary data.</text>
</comment>
<dbReference type="Proteomes" id="UP000666240">
    <property type="component" value="Unassembled WGS sequence"/>
</dbReference>
<dbReference type="Pfam" id="PF01471">
    <property type="entry name" value="PG_binding_1"/>
    <property type="match status" value="1"/>
</dbReference>